<reference evidence="3" key="1">
    <citation type="submission" date="2014-03" db="EMBL/GenBank/DDBJ databases">
        <authorList>
            <person name="Aksoy S."/>
            <person name="Warren W."/>
            <person name="Wilson R.K."/>
        </authorList>
    </citation>
    <scope>NUCLEOTIDE SEQUENCE [LARGE SCALE GENOMIC DNA]</scope>
    <source>
        <strain evidence="3">IAEA</strain>
    </source>
</reference>
<dbReference type="VEuPathDB" id="VectorBase:GBRI010539"/>
<dbReference type="AlphaFoldDB" id="A0A1A9W8W2"/>
<reference evidence="2" key="2">
    <citation type="submission" date="2020-05" db="UniProtKB">
        <authorList>
            <consortium name="EnsemblMetazoa"/>
        </authorList>
    </citation>
    <scope>IDENTIFICATION</scope>
    <source>
        <strain evidence="2">IAEA</strain>
    </source>
</reference>
<organism evidence="2 3">
    <name type="scientific">Glossina brevipalpis</name>
    <dbReference type="NCBI Taxonomy" id="37001"/>
    <lineage>
        <taxon>Eukaryota</taxon>
        <taxon>Metazoa</taxon>
        <taxon>Ecdysozoa</taxon>
        <taxon>Arthropoda</taxon>
        <taxon>Hexapoda</taxon>
        <taxon>Insecta</taxon>
        <taxon>Pterygota</taxon>
        <taxon>Neoptera</taxon>
        <taxon>Endopterygota</taxon>
        <taxon>Diptera</taxon>
        <taxon>Brachycera</taxon>
        <taxon>Muscomorpha</taxon>
        <taxon>Hippoboscoidea</taxon>
        <taxon>Glossinidae</taxon>
        <taxon>Glossina</taxon>
    </lineage>
</organism>
<feature type="transmembrane region" description="Helical" evidence="1">
    <location>
        <begin position="12"/>
        <end position="32"/>
    </location>
</feature>
<evidence type="ECO:0000313" key="3">
    <source>
        <dbReference type="Proteomes" id="UP000091820"/>
    </source>
</evidence>
<evidence type="ECO:0000256" key="1">
    <source>
        <dbReference type="SAM" id="Phobius"/>
    </source>
</evidence>
<evidence type="ECO:0000313" key="2">
    <source>
        <dbReference type="EnsemblMetazoa" id="GBRI010539-PA"/>
    </source>
</evidence>
<name>A0A1A9W8W2_9MUSC</name>
<protein>
    <submittedName>
        <fullName evidence="2">Uncharacterized protein</fullName>
    </submittedName>
</protein>
<accession>A0A1A9W8W2</accession>
<keyword evidence="1" id="KW-1133">Transmembrane helix</keyword>
<dbReference type="EnsemblMetazoa" id="GBRI010539-RA">
    <property type="protein sequence ID" value="GBRI010539-PA"/>
    <property type="gene ID" value="GBRI010539"/>
</dbReference>
<proteinExistence type="predicted"/>
<keyword evidence="1" id="KW-0812">Transmembrane</keyword>
<dbReference type="Proteomes" id="UP000091820">
    <property type="component" value="Unassembled WGS sequence"/>
</dbReference>
<keyword evidence="1" id="KW-0472">Membrane</keyword>
<sequence>MSVFWDMFSEYFLNLLSCKLTVIVSVCPYIILKHENITFTSTKLYGALKTKTTITYQYPSIKEELCNSSRKHKEKRKKIVRWLASIATEKKTLPSVFADRLLGMFKMPFKVQFCIKVKGVMRDAILQQTYYSLLSMLHFNSVDYVLIFKAFKV</sequence>
<keyword evidence="3" id="KW-1185">Reference proteome</keyword>